<sequence>MIPQQQEGTEQHWQQVLQLLAHPSKAQQVPLTGRKTTWSEQLCCLQHEPLDMPEGTKLQQWLSFATDEQLGTFPLQRVLYALFMLLQGRTSSTHAAGGPTPDAHLATETAAGESEDAGCSEHARAAVASEGISQEAYDEQLARELAAVGDDDSLLTQKDLLIGSCIYLLLDVLPLQTAAIIARTPEYMEALKHQLTNLQYIDTGERFLLILCRLVDEQPLLSFLFGAAAALLPILDFFQLDIQRRAGACQIWRSIVTVFVCMHTAAAASAAAVAGLEFAAARAVDPTADGDECSTPLSAAPQQHAEGDEQWFAACQSAYAARMKLLASELTAAGAGAAVALQGLIANAVANSSSSSLAWQQQLMLQDGFYVLSVFAAYSDAVAAELLQQHTRSTAFHDAAKRLVQKQEMLLLEGIAAFGVSLLPSVRFQRPLLVQNVQHQPLPRKQVDEEAAAAADVLTVDESRAAVFFESPELLGRALQTMAAPLLPLLESSVTTHLCRFVLQLLLAAACTAASAQNKQQQLKDQLLQHIDLKTLGEICAHALHRKLPAAVGLSLAVCPAPAAAVAAAGAAARVSPKPYSAVQHAAASAACGLLLAATGAAAA</sequence>
<protein>
    <submittedName>
        <fullName evidence="2">Ubiquitin-transferase domain-containing protein</fullName>
    </submittedName>
</protein>
<evidence type="ECO:0000313" key="3">
    <source>
        <dbReference type="Proteomes" id="UP000095192"/>
    </source>
</evidence>
<evidence type="ECO:0000313" key="2">
    <source>
        <dbReference type="EMBL" id="OEH79427.1"/>
    </source>
</evidence>
<gene>
    <name evidence="2" type="ORF">cyc_06744</name>
</gene>
<reference evidence="2 3" key="1">
    <citation type="journal article" date="2016" name="BMC Genomics">
        <title>Comparative genomics reveals Cyclospora cayetanensis possesses coccidia-like metabolism and invasion components but unique surface antigens.</title>
        <authorList>
            <person name="Liu S."/>
            <person name="Wang L."/>
            <person name="Zheng H."/>
            <person name="Xu Z."/>
            <person name="Roellig D.M."/>
            <person name="Li N."/>
            <person name="Frace M.A."/>
            <person name="Tang K."/>
            <person name="Arrowood M.J."/>
            <person name="Moss D.M."/>
            <person name="Zhang L."/>
            <person name="Feng Y."/>
            <person name="Xiao L."/>
        </authorList>
    </citation>
    <scope>NUCLEOTIDE SEQUENCE [LARGE SCALE GENOMIC DNA]</scope>
    <source>
        <strain evidence="2 3">CHN_HEN01</strain>
    </source>
</reference>
<dbReference type="VEuPathDB" id="ToxoDB:LOC34622843"/>
<dbReference type="AlphaFoldDB" id="A0A1D3D7I9"/>
<name>A0A1D3D7I9_9EIME</name>
<proteinExistence type="predicted"/>
<comment type="caution">
    <text evidence="2">The sequence shown here is derived from an EMBL/GenBank/DDBJ whole genome shotgun (WGS) entry which is preliminary data.</text>
</comment>
<feature type="region of interest" description="Disordered" evidence="1">
    <location>
        <begin position="93"/>
        <end position="115"/>
    </location>
</feature>
<organism evidence="2 3">
    <name type="scientific">Cyclospora cayetanensis</name>
    <dbReference type="NCBI Taxonomy" id="88456"/>
    <lineage>
        <taxon>Eukaryota</taxon>
        <taxon>Sar</taxon>
        <taxon>Alveolata</taxon>
        <taxon>Apicomplexa</taxon>
        <taxon>Conoidasida</taxon>
        <taxon>Coccidia</taxon>
        <taxon>Eucoccidiorida</taxon>
        <taxon>Eimeriorina</taxon>
        <taxon>Eimeriidae</taxon>
        <taxon>Cyclospora</taxon>
    </lineage>
</organism>
<dbReference type="GO" id="GO:0016740">
    <property type="term" value="F:transferase activity"/>
    <property type="evidence" value="ECO:0007669"/>
    <property type="project" value="UniProtKB-KW"/>
</dbReference>
<dbReference type="InParanoid" id="A0A1D3D7I9"/>
<dbReference type="EMBL" id="JROU02000389">
    <property type="protein sequence ID" value="OEH79427.1"/>
    <property type="molecule type" value="Genomic_DNA"/>
</dbReference>
<accession>A0A1D3D7I9</accession>
<keyword evidence="3" id="KW-1185">Reference proteome</keyword>
<dbReference type="Proteomes" id="UP000095192">
    <property type="component" value="Unassembled WGS sequence"/>
</dbReference>
<evidence type="ECO:0000256" key="1">
    <source>
        <dbReference type="SAM" id="MobiDB-lite"/>
    </source>
</evidence>
<dbReference type="VEuPathDB" id="ToxoDB:cyc_06744"/>